<sequence length="247" mass="27550">MAQTMKEKELSSSPLAAQTPPEGSSAGGSSIYDDMDPFVDERLHGEDPSLRRGRYDERGFLIGFENSTAYTQPRPAPSPTKGRNPVLTAACSPPSTPPNEPLPLLPLHQPLIAVPYQSTLPWNSEPPSILPTTPFKLSEAYRNRCLNQCLGRKSTSRKGRYNLQGYWLSRRTLRGFGQQEQESGLQMAVVRETEQSSPSNDSGRSQPLWSRVRDSVRRSNTLTRLSLSNSFQELARTAERIGYQPPF</sequence>
<feature type="region of interest" description="Disordered" evidence="1">
    <location>
        <begin position="1"/>
        <end position="54"/>
    </location>
</feature>
<dbReference type="AlphaFoldDB" id="W9WPB5"/>
<dbReference type="VEuPathDB" id="FungiDB:A1O7_04401"/>
<evidence type="ECO:0000313" key="2">
    <source>
        <dbReference type="EMBL" id="EXJ60249.1"/>
    </source>
</evidence>
<dbReference type="EMBL" id="AMGW01000003">
    <property type="protein sequence ID" value="EXJ60249.1"/>
    <property type="molecule type" value="Genomic_DNA"/>
</dbReference>
<feature type="compositionally biased region" description="Basic and acidic residues" evidence="1">
    <location>
        <begin position="39"/>
        <end position="54"/>
    </location>
</feature>
<accession>W9WPB5</accession>
<keyword evidence="3" id="KW-1185">Reference proteome</keyword>
<evidence type="ECO:0000313" key="3">
    <source>
        <dbReference type="Proteomes" id="UP000019473"/>
    </source>
</evidence>
<comment type="caution">
    <text evidence="2">The sequence shown here is derived from an EMBL/GenBank/DDBJ whole genome shotgun (WGS) entry which is preliminary data.</text>
</comment>
<gene>
    <name evidence="2" type="ORF">A1O7_04401</name>
</gene>
<reference evidence="2 3" key="1">
    <citation type="submission" date="2013-03" db="EMBL/GenBank/DDBJ databases">
        <title>The Genome Sequence of Cladophialophora yegresii CBS 114405.</title>
        <authorList>
            <consortium name="The Broad Institute Genomics Platform"/>
            <person name="Cuomo C."/>
            <person name="de Hoog S."/>
            <person name="Gorbushina A."/>
            <person name="Walker B."/>
            <person name="Young S.K."/>
            <person name="Zeng Q."/>
            <person name="Gargeya S."/>
            <person name="Fitzgerald M."/>
            <person name="Haas B."/>
            <person name="Abouelleil A."/>
            <person name="Allen A.W."/>
            <person name="Alvarado L."/>
            <person name="Arachchi H.M."/>
            <person name="Berlin A.M."/>
            <person name="Chapman S.B."/>
            <person name="Gainer-Dewar J."/>
            <person name="Goldberg J."/>
            <person name="Griggs A."/>
            <person name="Gujja S."/>
            <person name="Hansen M."/>
            <person name="Howarth C."/>
            <person name="Imamovic A."/>
            <person name="Ireland A."/>
            <person name="Larimer J."/>
            <person name="McCowan C."/>
            <person name="Murphy C."/>
            <person name="Pearson M."/>
            <person name="Poon T.W."/>
            <person name="Priest M."/>
            <person name="Roberts A."/>
            <person name="Saif S."/>
            <person name="Shea T."/>
            <person name="Sisk P."/>
            <person name="Sykes S."/>
            <person name="Wortman J."/>
            <person name="Nusbaum C."/>
            <person name="Birren B."/>
        </authorList>
    </citation>
    <scope>NUCLEOTIDE SEQUENCE [LARGE SCALE GENOMIC DNA]</scope>
    <source>
        <strain evidence="2 3">CBS 114405</strain>
    </source>
</reference>
<feature type="region of interest" description="Disordered" evidence="1">
    <location>
        <begin position="65"/>
        <end position="84"/>
    </location>
</feature>
<feature type="compositionally biased region" description="Basic and acidic residues" evidence="1">
    <location>
        <begin position="1"/>
        <end position="10"/>
    </location>
</feature>
<organism evidence="2 3">
    <name type="scientific">Cladophialophora yegresii CBS 114405</name>
    <dbReference type="NCBI Taxonomy" id="1182544"/>
    <lineage>
        <taxon>Eukaryota</taxon>
        <taxon>Fungi</taxon>
        <taxon>Dikarya</taxon>
        <taxon>Ascomycota</taxon>
        <taxon>Pezizomycotina</taxon>
        <taxon>Eurotiomycetes</taxon>
        <taxon>Chaetothyriomycetidae</taxon>
        <taxon>Chaetothyriales</taxon>
        <taxon>Herpotrichiellaceae</taxon>
        <taxon>Cladophialophora</taxon>
    </lineage>
</organism>
<dbReference type="GeneID" id="19178987"/>
<evidence type="ECO:0000256" key="1">
    <source>
        <dbReference type="SAM" id="MobiDB-lite"/>
    </source>
</evidence>
<dbReference type="HOGENOM" id="CLU_1224647_0_0_1"/>
<feature type="compositionally biased region" description="Polar residues" evidence="1">
    <location>
        <begin position="195"/>
        <end position="208"/>
    </location>
</feature>
<protein>
    <submittedName>
        <fullName evidence="2">Uncharacterized protein</fullName>
    </submittedName>
</protein>
<dbReference type="OrthoDB" id="4142171at2759"/>
<dbReference type="RefSeq" id="XP_007756602.1">
    <property type="nucleotide sequence ID" value="XM_007758412.1"/>
</dbReference>
<feature type="region of interest" description="Disordered" evidence="1">
    <location>
        <begin position="191"/>
        <end position="210"/>
    </location>
</feature>
<name>W9WPB5_9EURO</name>
<proteinExistence type="predicted"/>
<dbReference type="Proteomes" id="UP000019473">
    <property type="component" value="Unassembled WGS sequence"/>
</dbReference>